<dbReference type="EMBL" id="CP001712">
    <property type="protein sequence ID" value="EAR15954.1"/>
    <property type="molecule type" value="Genomic_DNA"/>
</dbReference>
<organism evidence="1 2">
    <name type="scientific">Robiginitalea biformata (strain ATCC BAA-864 / DSM 15991 / KCTC 12146 / HTCC2501)</name>
    <dbReference type="NCBI Taxonomy" id="313596"/>
    <lineage>
        <taxon>Bacteria</taxon>
        <taxon>Pseudomonadati</taxon>
        <taxon>Bacteroidota</taxon>
        <taxon>Flavobacteriia</taxon>
        <taxon>Flavobacteriales</taxon>
        <taxon>Flavobacteriaceae</taxon>
        <taxon>Robiginitalea</taxon>
    </lineage>
</organism>
<dbReference type="Proteomes" id="UP000009049">
    <property type="component" value="Chromosome"/>
</dbReference>
<dbReference type="HOGENOM" id="CLU_3426683_0_0_10"/>
<evidence type="ECO:0000313" key="1">
    <source>
        <dbReference type="EMBL" id="EAR15954.1"/>
    </source>
</evidence>
<dbReference type="KEGG" id="rbi:RB2501_03630"/>
<dbReference type="STRING" id="313596.RB2501_03630"/>
<dbReference type="AlphaFoldDB" id="A4CG96"/>
<accession>A4CG96</accession>
<keyword evidence="2" id="KW-1185">Reference proteome</keyword>
<evidence type="ECO:0000313" key="2">
    <source>
        <dbReference type="Proteomes" id="UP000009049"/>
    </source>
</evidence>
<sequence>MGRFSLPETDGFLRDTGVFWF</sequence>
<reference evidence="1 2" key="1">
    <citation type="journal article" date="2009" name="J. Bacteriol.">
        <title>Complete genome sequence of Robiginitalea biformata HTCC2501.</title>
        <authorList>
            <person name="Oh H.M."/>
            <person name="Giovannoni S.J."/>
            <person name="Lee K."/>
            <person name="Ferriera S."/>
            <person name="Johnson J."/>
            <person name="Cho J.C."/>
        </authorList>
    </citation>
    <scope>NUCLEOTIDE SEQUENCE [LARGE SCALE GENOMIC DNA]</scope>
    <source>
        <strain evidence="2">ATCC BAA-864 / HTCC2501 / KCTC 12146</strain>
    </source>
</reference>
<gene>
    <name evidence="1" type="ordered locus">RB2501_03630</name>
</gene>
<protein>
    <submittedName>
        <fullName evidence="1">Uncharacterized protein</fullName>
    </submittedName>
</protein>
<name>A4CG96_ROBBH</name>
<proteinExistence type="predicted"/>